<keyword evidence="2" id="KW-1185">Reference proteome</keyword>
<dbReference type="InParanoid" id="B0DMR1"/>
<accession>B0DMR1</accession>
<dbReference type="EMBL" id="DS547120">
    <property type="protein sequence ID" value="EDR04099.1"/>
    <property type="molecule type" value="Genomic_DNA"/>
</dbReference>
<sequence>MTIRDVHFAIFMEFDYSVGYKNHSIVDSLPLVNANLIKRPTQPIQPILSGNTVVCLHNPCVISLNNDVHNRVLYHVPGTFPSTLGSPWARYPNAGLADRSAWIGGLNHCHSTSLSLLESPLSHSPGHARIPLCSHFSTLAFPSPHSRSSTLAFPLPHSQLTFPYARISLHSHSPTLAFLYARIPLFPTFAFPDICSTSHDPSNPSTVIDQHSSKVPQPSYDVLEHSCYVFQHSRDVFRIPLRSHSSTLAFPSPHSHSSTLTFPLPHSQSPTLAFPCACIPWHLFQSNAPSNPSTVIDQHSSKVPQHSYDVLSTFT</sequence>
<evidence type="ECO:0000313" key="1">
    <source>
        <dbReference type="EMBL" id="EDR04099.1"/>
    </source>
</evidence>
<protein>
    <submittedName>
        <fullName evidence="1">Predicted protein</fullName>
    </submittedName>
</protein>
<reference evidence="1 2" key="1">
    <citation type="journal article" date="2008" name="Nature">
        <title>The genome of Laccaria bicolor provides insights into mycorrhizal symbiosis.</title>
        <authorList>
            <person name="Martin F."/>
            <person name="Aerts A."/>
            <person name="Ahren D."/>
            <person name="Brun A."/>
            <person name="Danchin E.G.J."/>
            <person name="Duchaussoy F."/>
            <person name="Gibon J."/>
            <person name="Kohler A."/>
            <person name="Lindquist E."/>
            <person name="Pereda V."/>
            <person name="Salamov A."/>
            <person name="Shapiro H.J."/>
            <person name="Wuyts J."/>
            <person name="Blaudez D."/>
            <person name="Buee M."/>
            <person name="Brokstein P."/>
            <person name="Canbaeck B."/>
            <person name="Cohen D."/>
            <person name="Courty P.E."/>
            <person name="Coutinho P.M."/>
            <person name="Delaruelle C."/>
            <person name="Detter J.C."/>
            <person name="Deveau A."/>
            <person name="DiFazio S."/>
            <person name="Duplessis S."/>
            <person name="Fraissinet-Tachet L."/>
            <person name="Lucic E."/>
            <person name="Frey-Klett P."/>
            <person name="Fourrey C."/>
            <person name="Feussner I."/>
            <person name="Gay G."/>
            <person name="Grimwood J."/>
            <person name="Hoegger P.J."/>
            <person name="Jain P."/>
            <person name="Kilaru S."/>
            <person name="Labbe J."/>
            <person name="Lin Y.C."/>
            <person name="Legue V."/>
            <person name="Le Tacon F."/>
            <person name="Marmeisse R."/>
            <person name="Melayah D."/>
            <person name="Montanini B."/>
            <person name="Muratet M."/>
            <person name="Nehls U."/>
            <person name="Niculita-Hirzel H."/>
            <person name="Oudot-Le Secq M.P."/>
            <person name="Peter M."/>
            <person name="Quesneville H."/>
            <person name="Rajashekar B."/>
            <person name="Reich M."/>
            <person name="Rouhier N."/>
            <person name="Schmutz J."/>
            <person name="Yin T."/>
            <person name="Chalot M."/>
            <person name="Henrissat B."/>
            <person name="Kuees U."/>
            <person name="Lucas S."/>
            <person name="Van de Peer Y."/>
            <person name="Podila G.K."/>
            <person name="Polle A."/>
            <person name="Pukkila P.J."/>
            <person name="Richardson P.M."/>
            <person name="Rouze P."/>
            <person name="Sanders I.R."/>
            <person name="Stajich J.E."/>
            <person name="Tunlid A."/>
            <person name="Tuskan G."/>
            <person name="Grigoriev I.V."/>
        </authorList>
    </citation>
    <scope>NUCLEOTIDE SEQUENCE [LARGE SCALE GENOMIC DNA]</scope>
    <source>
        <strain evidence="2">S238N-H82 / ATCC MYA-4686</strain>
    </source>
</reference>
<proteinExistence type="predicted"/>
<dbReference type="Proteomes" id="UP000001194">
    <property type="component" value="Unassembled WGS sequence"/>
</dbReference>
<organism evidence="2">
    <name type="scientific">Laccaria bicolor (strain S238N-H82 / ATCC MYA-4686)</name>
    <name type="common">Bicoloured deceiver</name>
    <name type="synonym">Laccaria laccata var. bicolor</name>
    <dbReference type="NCBI Taxonomy" id="486041"/>
    <lineage>
        <taxon>Eukaryota</taxon>
        <taxon>Fungi</taxon>
        <taxon>Dikarya</taxon>
        <taxon>Basidiomycota</taxon>
        <taxon>Agaricomycotina</taxon>
        <taxon>Agaricomycetes</taxon>
        <taxon>Agaricomycetidae</taxon>
        <taxon>Agaricales</taxon>
        <taxon>Agaricineae</taxon>
        <taxon>Hydnangiaceae</taxon>
        <taxon>Laccaria</taxon>
    </lineage>
</organism>
<dbReference type="AlphaFoldDB" id="B0DMR1"/>
<dbReference type="HOGENOM" id="CLU_882980_0_0_1"/>
<dbReference type="RefSeq" id="XP_001885354.1">
    <property type="nucleotide sequence ID" value="XM_001885319.1"/>
</dbReference>
<dbReference type="GeneID" id="6080909"/>
<dbReference type="KEGG" id="lbc:LACBIDRAFT_330941"/>
<name>B0DMR1_LACBS</name>
<evidence type="ECO:0000313" key="2">
    <source>
        <dbReference type="Proteomes" id="UP000001194"/>
    </source>
</evidence>
<gene>
    <name evidence="1" type="ORF">LACBIDRAFT_330941</name>
</gene>